<comment type="caution">
    <text evidence="1">The sequence shown here is derived from an EMBL/GenBank/DDBJ whole genome shotgun (WGS) entry which is preliminary data.</text>
</comment>
<dbReference type="Proteomes" id="UP000800984">
    <property type="component" value="Unassembled WGS sequence"/>
</dbReference>
<protein>
    <submittedName>
        <fullName evidence="1">Carboxypeptidase-like regulatory domain-containing protein</fullName>
    </submittedName>
</protein>
<dbReference type="EMBL" id="JAAJBT010000007">
    <property type="protein sequence ID" value="NHM02745.1"/>
    <property type="molecule type" value="Genomic_DNA"/>
</dbReference>
<reference evidence="1 2" key="1">
    <citation type="submission" date="2020-02" db="EMBL/GenBank/DDBJ databases">
        <authorList>
            <person name="Chen W.-M."/>
        </authorList>
    </citation>
    <scope>NUCLEOTIDE SEQUENCE [LARGE SCALE GENOMIC DNA]</scope>
    <source>
        <strain evidence="1 2">KDG-16</strain>
    </source>
</reference>
<keyword evidence="2" id="KW-1185">Reference proteome</keyword>
<sequence length="299" mass="34571">MNKLFLIFLFTISATAQIKGVVKDSITKEPIAYVSIFTDEKHAFQTEQNGSFTIDVKQNSKLTFHVFGYESITVHASNNLEVFLKPKETEIEEIQVIGKKNSIQKEIDIYESSGFRYHNYHQGYAILIKNDSSTKPCTFLSKIKFHTYSNINNSKLKMYVLNALPTSTIGEIKIFGDSIITVKKGHNGNEIDVSKFNIQIPQEGIFLCFENLLIDENKYYYQTTGRMSTGEKRTIKQMKYETEISVVPSDKFIVFNKRLESWEKAQKIMLDNPKSYENLLMRKYHNKYLTPSIKLTLTN</sequence>
<name>A0ABX0I6E1_9FLAO</name>
<dbReference type="InterPro" id="IPR008969">
    <property type="entry name" value="CarboxyPept-like_regulatory"/>
</dbReference>
<proteinExistence type="predicted"/>
<organism evidence="1 2">
    <name type="scientific">Flavobacterium difficile</name>
    <dbReference type="NCBI Taxonomy" id="2709659"/>
    <lineage>
        <taxon>Bacteria</taxon>
        <taxon>Pseudomonadati</taxon>
        <taxon>Bacteroidota</taxon>
        <taxon>Flavobacteriia</taxon>
        <taxon>Flavobacteriales</taxon>
        <taxon>Flavobacteriaceae</taxon>
        <taxon>Flavobacterium</taxon>
    </lineage>
</organism>
<gene>
    <name evidence="1" type="ORF">G4D72_11570</name>
</gene>
<dbReference type="RefSeq" id="WP_166077873.1">
    <property type="nucleotide sequence ID" value="NZ_JAAJBT010000007.1"/>
</dbReference>
<dbReference type="SUPFAM" id="SSF49464">
    <property type="entry name" value="Carboxypeptidase regulatory domain-like"/>
    <property type="match status" value="1"/>
</dbReference>
<evidence type="ECO:0000313" key="2">
    <source>
        <dbReference type="Proteomes" id="UP000800984"/>
    </source>
</evidence>
<dbReference type="Gene3D" id="2.60.40.1120">
    <property type="entry name" value="Carboxypeptidase-like, regulatory domain"/>
    <property type="match status" value="1"/>
</dbReference>
<dbReference type="Pfam" id="PF13715">
    <property type="entry name" value="CarbopepD_reg_2"/>
    <property type="match status" value="1"/>
</dbReference>
<evidence type="ECO:0000313" key="1">
    <source>
        <dbReference type="EMBL" id="NHM02745.1"/>
    </source>
</evidence>
<accession>A0ABX0I6E1</accession>